<sequence>MPPSIAPNTSPAPIQSIPVQVEVGKPVLDQKDSMAHSEQESCHLERLRGQEIQYV</sequence>
<reference evidence="1 2" key="1">
    <citation type="journal article" date="2018" name="Nat. Ecol. Evol.">
        <title>Shark genomes provide insights into elasmobranch evolution and the origin of vertebrates.</title>
        <authorList>
            <person name="Hara Y"/>
            <person name="Yamaguchi K"/>
            <person name="Onimaru K"/>
            <person name="Kadota M"/>
            <person name="Koyanagi M"/>
            <person name="Keeley SD"/>
            <person name="Tatsumi K"/>
            <person name="Tanaka K"/>
            <person name="Motone F"/>
            <person name="Kageyama Y"/>
            <person name="Nozu R"/>
            <person name="Adachi N"/>
            <person name="Nishimura O"/>
            <person name="Nakagawa R"/>
            <person name="Tanegashima C"/>
            <person name="Kiyatake I"/>
            <person name="Matsumoto R"/>
            <person name="Murakumo K"/>
            <person name="Nishida K"/>
            <person name="Terakita A"/>
            <person name="Kuratani S"/>
            <person name="Sato K"/>
            <person name="Hyodo S Kuraku.S."/>
        </authorList>
    </citation>
    <scope>NUCLEOTIDE SEQUENCE [LARGE SCALE GENOMIC DNA]</scope>
</reference>
<organism evidence="1 2">
    <name type="scientific">Scyliorhinus torazame</name>
    <name type="common">Cloudy catshark</name>
    <name type="synonym">Catulus torazame</name>
    <dbReference type="NCBI Taxonomy" id="75743"/>
    <lineage>
        <taxon>Eukaryota</taxon>
        <taxon>Metazoa</taxon>
        <taxon>Chordata</taxon>
        <taxon>Craniata</taxon>
        <taxon>Vertebrata</taxon>
        <taxon>Chondrichthyes</taxon>
        <taxon>Elasmobranchii</taxon>
        <taxon>Galeomorphii</taxon>
        <taxon>Galeoidea</taxon>
        <taxon>Carcharhiniformes</taxon>
        <taxon>Scyliorhinidae</taxon>
        <taxon>Scyliorhinus</taxon>
    </lineage>
</organism>
<proteinExistence type="predicted"/>
<feature type="non-terminal residue" evidence="1">
    <location>
        <position position="55"/>
    </location>
</feature>
<evidence type="ECO:0000313" key="1">
    <source>
        <dbReference type="EMBL" id="GCB85924.1"/>
    </source>
</evidence>
<name>A0A401QKP1_SCYTO</name>
<keyword evidence="2" id="KW-1185">Reference proteome</keyword>
<evidence type="ECO:0000313" key="2">
    <source>
        <dbReference type="Proteomes" id="UP000288216"/>
    </source>
</evidence>
<dbReference type="Proteomes" id="UP000288216">
    <property type="component" value="Unassembled WGS sequence"/>
</dbReference>
<comment type="caution">
    <text evidence="1">The sequence shown here is derived from an EMBL/GenBank/DDBJ whole genome shotgun (WGS) entry which is preliminary data.</text>
</comment>
<protein>
    <submittedName>
        <fullName evidence="1">Uncharacterized protein</fullName>
    </submittedName>
</protein>
<dbReference type="EMBL" id="BFAA01227381">
    <property type="protein sequence ID" value="GCB85924.1"/>
    <property type="molecule type" value="Genomic_DNA"/>
</dbReference>
<dbReference type="AlphaFoldDB" id="A0A401QKP1"/>
<accession>A0A401QKP1</accession>
<gene>
    <name evidence="1" type="ORF">scyTo_0026672</name>
</gene>